<dbReference type="AlphaFoldDB" id="A0A194XN12"/>
<dbReference type="InterPro" id="IPR002227">
    <property type="entry name" value="Tyrosinase_Cu-bd"/>
</dbReference>
<evidence type="ECO:0000256" key="1">
    <source>
        <dbReference type="ARBA" id="ARBA00022723"/>
    </source>
</evidence>
<evidence type="ECO:0000313" key="4">
    <source>
        <dbReference type="EMBL" id="KUJ21548.1"/>
    </source>
</evidence>
<dbReference type="PROSITE" id="PS00497">
    <property type="entry name" value="TYROSINASE_1"/>
    <property type="match status" value="1"/>
</dbReference>
<evidence type="ECO:0000259" key="2">
    <source>
        <dbReference type="PROSITE" id="PS00497"/>
    </source>
</evidence>
<dbReference type="GO" id="GO:0046872">
    <property type="term" value="F:metal ion binding"/>
    <property type="evidence" value="ECO:0007669"/>
    <property type="project" value="UniProtKB-KW"/>
</dbReference>
<dbReference type="InterPro" id="IPR008922">
    <property type="entry name" value="Di-copper_centre_dom_sf"/>
</dbReference>
<dbReference type="GeneID" id="28818562"/>
<dbReference type="PANTHER" id="PTHR11474:SF127">
    <property type="entry name" value="TYROSINASE COPPER-BINDING DOMAIN-CONTAINING PROTEIN"/>
    <property type="match status" value="1"/>
</dbReference>
<dbReference type="Proteomes" id="UP000070700">
    <property type="component" value="Unassembled WGS sequence"/>
</dbReference>
<evidence type="ECO:0000313" key="5">
    <source>
        <dbReference type="Proteomes" id="UP000070700"/>
    </source>
</evidence>
<proteinExistence type="predicted"/>
<dbReference type="PROSITE" id="PS00498">
    <property type="entry name" value="TYROSINASE_2"/>
    <property type="match status" value="1"/>
</dbReference>
<name>A0A194XN12_MOLSC</name>
<dbReference type="KEGG" id="psco:LY89DRAFT_576321"/>
<dbReference type="Gene3D" id="1.10.1280.10">
    <property type="entry name" value="Di-copper center containing domain from catechol oxidase"/>
    <property type="match status" value="1"/>
</dbReference>
<accession>A0A194XN12</accession>
<organism evidence="4 5">
    <name type="scientific">Mollisia scopiformis</name>
    <name type="common">Conifer needle endophyte fungus</name>
    <name type="synonym">Phialocephala scopiformis</name>
    <dbReference type="NCBI Taxonomy" id="149040"/>
    <lineage>
        <taxon>Eukaryota</taxon>
        <taxon>Fungi</taxon>
        <taxon>Dikarya</taxon>
        <taxon>Ascomycota</taxon>
        <taxon>Pezizomycotina</taxon>
        <taxon>Leotiomycetes</taxon>
        <taxon>Helotiales</taxon>
        <taxon>Mollisiaceae</taxon>
        <taxon>Mollisia</taxon>
    </lineage>
</organism>
<dbReference type="EMBL" id="KQ947407">
    <property type="protein sequence ID" value="KUJ21548.1"/>
    <property type="molecule type" value="Genomic_DNA"/>
</dbReference>
<dbReference type="PANTHER" id="PTHR11474">
    <property type="entry name" value="TYROSINASE FAMILY MEMBER"/>
    <property type="match status" value="1"/>
</dbReference>
<dbReference type="InterPro" id="IPR050316">
    <property type="entry name" value="Tyrosinase/Hemocyanin"/>
</dbReference>
<dbReference type="PRINTS" id="PR00092">
    <property type="entry name" value="TYROSINASE"/>
</dbReference>
<dbReference type="STRING" id="149040.A0A194XN12"/>
<keyword evidence="1" id="KW-0479">Metal-binding</keyword>
<sequence>MIQVNGFIAKLKASTQSSKCRSPTTRREWRSLSTYEKDGYINAVRCLLSKPSKVRPEGVLYDDFPYIHNQIGGYSHGAAAFLSWHRYLLHLYETELRTTCGYTGSLTYWDWSLDWEALANSPVFSNTTGFGGDGNPTAPNSVGNGHCVTDGPFSDLALPFFNSDDHIHCLSRGFADGDVHGRLPGDKVQPAAIDEILRQPDFESFFMKLEKGPHDQIPNGIRGDFIKFTAPNDPVFFLHHSQLDRLWWMWQQRDPLVRLSDYAGKARHGSEDRASLQDVLPMGKFAPDMHVSDVMNTETGFLCYRY</sequence>
<reference evidence="4 5" key="1">
    <citation type="submission" date="2015-10" db="EMBL/GenBank/DDBJ databases">
        <title>Full genome of DAOMC 229536 Phialocephala scopiformis, a fungal endophyte of spruce producing the potent anti-insectan compound rugulosin.</title>
        <authorList>
            <consortium name="DOE Joint Genome Institute"/>
            <person name="Walker A.K."/>
            <person name="Frasz S.L."/>
            <person name="Seifert K.A."/>
            <person name="Miller J.D."/>
            <person name="Mondo S.J."/>
            <person name="Labutti K."/>
            <person name="Lipzen A."/>
            <person name="Dockter R."/>
            <person name="Kennedy M."/>
            <person name="Grigoriev I.V."/>
            <person name="Spatafora J.W."/>
        </authorList>
    </citation>
    <scope>NUCLEOTIDE SEQUENCE [LARGE SCALE GENOMIC DNA]</scope>
    <source>
        <strain evidence="4 5">CBS 120377</strain>
    </source>
</reference>
<feature type="domain" description="Tyrosinase copper-binding" evidence="2">
    <location>
        <begin position="76"/>
        <end position="93"/>
    </location>
</feature>
<dbReference type="RefSeq" id="XP_018075903.1">
    <property type="nucleotide sequence ID" value="XM_018208836.1"/>
</dbReference>
<dbReference type="Pfam" id="PF00264">
    <property type="entry name" value="Tyrosinase"/>
    <property type="match status" value="1"/>
</dbReference>
<keyword evidence="5" id="KW-1185">Reference proteome</keyword>
<feature type="domain" description="Tyrosinase copper-binding" evidence="3">
    <location>
        <begin position="233"/>
        <end position="244"/>
    </location>
</feature>
<gene>
    <name evidence="4" type="ORF">LY89DRAFT_576321</name>
</gene>
<dbReference type="InParanoid" id="A0A194XN12"/>
<evidence type="ECO:0000259" key="3">
    <source>
        <dbReference type="PROSITE" id="PS00498"/>
    </source>
</evidence>
<protein>
    <submittedName>
        <fullName evidence="4">Di-copper centre-containing protein</fullName>
    </submittedName>
</protein>
<dbReference type="SUPFAM" id="SSF48056">
    <property type="entry name" value="Di-copper centre-containing domain"/>
    <property type="match status" value="1"/>
</dbReference>
<dbReference type="GO" id="GO:0016491">
    <property type="term" value="F:oxidoreductase activity"/>
    <property type="evidence" value="ECO:0007669"/>
    <property type="project" value="InterPro"/>
</dbReference>
<dbReference type="OrthoDB" id="6132182at2759"/>